<proteinExistence type="inferred from homology"/>
<dbReference type="PROSITE" id="PS50297">
    <property type="entry name" value="ANK_REP_REGION"/>
    <property type="match status" value="1"/>
</dbReference>
<evidence type="ECO:0000256" key="1">
    <source>
        <dbReference type="ARBA" id="ARBA00010587"/>
    </source>
</evidence>
<keyword evidence="10" id="KW-1185">Reference proteome</keyword>
<dbReference type="SUPFAM" id="SSF48403">
    <property type="entry name" value="Ankyrin repeat"/>
    <property type="match status" value="1"/>
</dbReference>
<accession>A0A6A5BLF6</accession>
<evidence type="ECO:0000259" key="8">
    <source>
        <dbReference type="Pfam" id="PF01814"/>
    </source>
</evidence>
<dbReference type="Pfam" id="PF01814">
    <property type="entry name" value="Hemerythrin"/>
    <property type="match status" value="1"/>
</dbReference>
<dbReference type="InterPro" id="IPR035938">
    <property type="entry name" value="Hemerythrin-like_sf"/>
</dbReference>
<evidence type="ECO:0000313" key="9">
    <source>
        <dbReference type="EMBL" id="KAF0973729.1"/>
    </source>
</evidence>
<dbReference type="PANTHER" id="PTHR24193">
    <property type="entry name" value="ANKYRIN REPEAT PROTEIN"/>
    <property type="match status" value="1"/>
</dbReference>
<evidence type="ECO:0000256" key="3">
    <source>
        <dbReference type="ARBA" id="ARBA00022737"/>
    </source>
</evidence>
<keyword evidence="5 6" id="KW-0040">ANK repeat</keyword>
<dbReference type="GO" id="GO:0046872">
    <property type="term" value="F:metal ion binding"/>
    <property type="evidence" value="ECO:0007669"/>
    <property type="project" value="UniProtKB-KW"/>
</dbReference>
<dbReference type="VEuPathDB" id="AmoebaDB:NF0076150"/>
<dbReference type="GO" id="GO:0000976">
    <property type="term" value="F:transcription cis-regulatory region binding"/>
    <property type="evidence" value="ECO:0007669"/>
    <property type="project" value="TreeGrafter"/>
</dbReference>
<dbReference type="EMBL" id="VFQX01000058">
    <property type="protein sequence ID" value="KAF0973729.1"/>
    <property type="molecule type" value="Genomic_DNA"/>
</dbReference>
<dbReference type="InterPro" id="IPR012312">
    <property type="entry name" value="Hemerythrin-like"/>
</dbReference>
<dbReference type="OrthoDB" id="195446at2759"/>
<dbReference type="CDD" id="cd12107">
    <property type="entry name" value="Hemerythrin"/>
    <property type="match status" value="1"/>
</dbReference>
<keyword evidence="3" id="KW-0677">Repeat</keyword>
<dbReference type="GO" id="GO:0045944">
    <property type="term" value="P:positive regulation of transcription by RNA polymerase II"/>
    <property type="evidence" value="ECO:0007669"/>
    <property type="project" value="TreeGrafter"/>
</dbReference>
<dbReference type="InterPro" id="IPR012827">
    <property type="entry name" value="Hemerythrin_metal-bd"/>
</dbReference>
<dbReference type="VEuPathDB" id="AmoebaDB:NfTy_008900"/>
<dbReference type="InterPro" id="IPR036770">
    <property type="entry name" value="Ankyrin_rpt-contain_sf"/>
</dbReference>
<dbReference type="PANTHER" id="PTHR24193:SF121">
    <property type="entry name" value="ADA2A-CONTAINING COMPLEX COMPONENT 3, ISOFORM D"/>
    <property type="match status" value="1"/>
</dbReference>
<dbReference type="NCBIfam" id="TIGR02481">
    <property type="entry name" value="hemeryth_dom"/>
    <property type="match status" value="1"/>
</dbReference>
<dbReference type="InterPro" id="IPR002110">
    <property type="entry name" value="Ankyrin_rpt"/>
</dbReference>
<dbReference type="Proteomes" id="UP000444721">
    <property type="component" value="Unassembled WGS sequence"/>
</dbReference>
<feature type="domain" description="Hemerythrin-like" evidence="8">
    <location>
        <begin position="865"/>
        <end position="995"/>
    </location>
</feature>
<comment type="similarity">
    <text evidence="1">Belongs to the hemerythrin family.</text>
</comment>
<dbReference type="VEuPathDB" id="AmoebaDB:NF0076160"/>
<evidence type="ECO:0000256" key="7">
    <source>
        <dbReference type="SAM" id="MobiDB-lite"/>
    </source>
</evidence>
<dbReference type="InterPro" id="IPR050663">
    <property type="entry name" value="Ankyrin-SOCS_Box"/>
</dbReference>
<dbReference type="PROSITE" id="PS50088">
    <property type="entry name" value="ANK_REPEAT"/>
    <property type="match status" value="1"/>
</dbReference>
<dbReference type="OMA" id="GESYLHR"/>
<feature type="compositionally biased region" description="Low complexity" evidence="7">
    <location>
        <begin position="587"/>
        <end position="602"/>
    </location>
</feature>
<dbReference type="SUPFAM" id="SSF47188">
    <property type="entry name" value="Hemerythrin-like"/>
    <property type="match status" value="1"/>
</dbReference>
<name>A0A6A5BLF6_NAEFO</name>
<protein>
    <recommendedName>
        <fullName evidence="8">Hemerythrin-like domain-containing protein</fullName>
    </recommendedName>
</protein>
<gene>
    <name evidence="9" type="ORF">FDP41_007116</name>
</gene>
<feature type="compositionally biased region" description="Low complexity" evidence="7">
    <location>
        <begin position="807"/>
        <end position="823"/>
    </location>
</feature>
<feature type="region of interest" description="Disordered" evidence="7">
    <location>
        <begin position="582"/>
        <end position="605"/>
    </location>
</feature>
<feature type="region of interest" description="Disordered" evidence="7">
    <location>
        <begin position="59"/>
        <end position="143"/>
    </location>
</feature>
<keyword evidence="2" id="KW-0479">Metal-binding</keyword>
<feature type="compositionally biased region" description="Basic residues" evidence="7">
    <location>
        <begin position="129"/>
        <end position="140"/>
    </location>
</feature>
<evidence type="ECO:0000256" key="4">
    <source>
        <dbReference type="ARBA" id="ARBA00023004"/>
    </source>
</evidence>
<feature type="region of interest" description="Disordered" evidence="7">
    <location>
        <begin position="199"/>
        <end position="310"/>
    </location>
</feature>
<feature type="compositionally biased region" description="Low complexity" evidence="7">
    <location>
        <begin position="79"/>
        <end position="91"/>
    </location>
</feature>
<dbReference type="GO" id="GO:0005634">
    <property type="term" value="C:nucleus"/>
    <property type="evidence" value="ECO:0007669"/>
    <property type="project" value="TreeGrafter"/>
</dbReference>
<dbReference type="Pfam" id="PF12796">
    <property type="entry name" value="Ank_2"/>
    <property type="match status" value="1"/>
</dbReference>
<sequence length="1009" mass="114768">MGFFSLANLFHRDNHNHSKSESVLQTSTGVTTLSSSTKLAALRTTDDLALNGKLSDTSLVSRSSSAVSNSTSRNRHSMDSSGSSSSWSLSSNGGQLTLNHHTTFPSRSSISSSHNSTHHQQYLSVQPNHHSHHHHHHHGPIHISTRVSIRDFAKQYLELMEIEKTRALLQNSLAQNLDDPLSIQHHSVVTKSLNVIVETKSSQNPPEEKKKNTLLRDASEVDPANELVLENVETKNANEPSSISHSDTSVDTSSSEVSPAIQVNVRDKVNNTSSNDSNDDTQNGRDTSVETTPNNQPSVITTTEEQKKNHHEKASFKKFLAEHENYLSSLDEIFQVCIYGHVERLKSLLEEIRQKSNRFSLSMKSLRLSGSVKVKKFISREDSGKTENVKKQSWSNCTLVHLAARFNQVDVLDMLLKNFIGMNETLSDVINLEDDIHATPLFYSVTSGAYESTAFLCSFSNAIKINTKDVFECSPLWYAMHRKDFEMADILITFGADIYFKIHGGESYLHRACEMNDVDMIKYILLGIRKEESIDLINNTKQNQIFQERQSLMLRCDQRHQIPLFNAIKSYEEFLRRKKLQSAASRSTTTPSTSPPTNNNPSHPFSEPKEQAFDFLLNFFTQHCPSILQKSLDQTNHYGHSMIHFCVERDAFQPLLKIIRLYDSDDKLKQALNEKDKILGNTPLHIAIMTTHYDCFKLLVSCQEVDLNIPNQQLDLPLHVAIRQKKLRMIQYLYSLYSQKDLETKNAQHLSCLKLAKRLSLNLKKLAEGNIEEFEKELKSKEKKNEKKWWHIFKIHKKSSHTPQEVASNASSTTSTEETLSSSNLSSLAKNTLDTLSSSSSNDVSQSQATTTFPLVHWTKDLTLGVEIMDEQHHGLVDIINKLIQLMFGGENDCNVPERSSDEWLLGYVIGLCLEYTEFHFETEERIMAKYAKSLPEGYAEEHHQEHEEFTNKMKKLHQEYLDNHSTISFLNVDLLNYLLHWLINHIMGSDHVFVSHLTKDVPPEQISL</sequence>
<dbReference type="VEuPathDB" id="AmoebaDB:FDP41_007116"/>
<dbReference type="Gene3D" id="1.20.120.50">
    <property type="entry name" value="Hemerythrin-like"/>
    <property type="match status" value="1"/>
</dbReference>
<evidence type="ECO:0000256" key="5">
    <source>
        <dbReference type="ARBA" id="ARBA00023043"/>
    </source>
</evidence>
<feature type="repeat" description="ANK" evidence="6">
    <location>
        <begin position="679"/>
        <end position="701"/>
    </location>
</feature>
<reference evidence="9 10" key="1">
    <citation type="journal article" date="2019" name="Sci. Rep.">
        <title>Nanopore sequencing improves the draft genome of the human pathogenic amoeba Naegleria fowleri.</title>
        <authorList>
            <person name="Liechti N."/>
            <person name="Schurch N."/>
            <person name="Bruggmann R."/>
            <person name="Wittwer M."/>
        </authorList>
    </citation>
    <scope>NUCLEOTIDE SEQUENCE [LARGE SCALE GENOMIC DNA]</scope>
    <source>
        <strain evidence="9 10">ATCC 30894</strain>
    </source>
</reference>
<evidence type="ECO:0000256" key="2">
    <source>
        <dbReference type="ARBA" id="ARBA00022723"/>
    </source>
</evidence>
<feature type="region of interest" description="Disordered" evidence="7">
    <location>
        <begin position="801"/>
        <end position="823"/>
    </location>
</feature>
<dbReference type="SMART" id="SM00248">
    <property type="entry name" value="ANK"/>
    <property type="match status" value="6"/>
</dbReference>
<feature type="compositionally biased region" description="Low complexity" evidence="7">
    <location>
        <begin position="59"/>
        <end position="72"/>
    </location>
</feature>
<keyword evidence="4" id="KW-0408">Iron</keyword>
<dbReference type="GeneID" id="68114334"/>
<feature type="compositionally biased region" description="Low complexity" evidence="7">
    <location>
        <begin position="101"/>
        <end position="119"/>
    </location>
</feature>
<dbReference type="Gene3D" id="1.25.40.20">
    <property type="entry name" value="Ankyrin repeat-containing domain"/>
    <property type="match status" value="2"/>
</dbReference>
<dbReference type="RefSeq" id="XP_044558442.1">
    <property type="nucleotide sequence ID" value="XM_044710826.1"/>
</dbReference>
<evidence type="ECO:0000313" key="10">
    <source>
        <dbReference type="Proteomes" id="UP000444721"/>
    </source>
</evidence>
<feature type="compositionally biased region" description="Polar residues" evidence="7">
    <location>
        <begin position="284"/>
        <end position="303"/>
    </location>
</feature>
<organism evidence="9 10">
    <name type="scientific">Naegleria fowleri</name>
    <name type="common">Brain eating amoeba</name>
    <dbReference type="NCBI Taxonomy" id="5763"/>
    <lineage>
        <taxon>Eukaryota</taxon>
        <taxon>Discoba</taxon>
        <taxon>Heterolobosea</taxon>
        <taxon>Tetramitia</taxon>
        <taxon>Eutetramitia</taxon>
        <taxon>Vahlkampfiidae</taxon>
        <taxon>Naegleria</taxon>
    </lineage>
</organism>
<evidence type="ECO:0000256" key="6">
    <source>
        <dbReference type="PROSITE-ProRule" id="PRU00023"/>
    </source>
</evidence>
<feature type="compositionally biased region" description="Low complexity" evidence="7">
    <location>
        <begin position="241"/>
        <end position="258"/>
    </location>
</feature>
<dbReference type="AlphaFoldDB" id="A0A6A5BLF6"/>
<comment type="caution">
    <text evidence="9">The sequence shown here is derived from an EMBL/GenBank/DDBJ whole genome shotgun (WGS) entry which is preliminary data.</text>
</comment>